<dbReference type="GO" id="GO:0000428">
    <property type="term" value="C:DNA-directed RNA polymerase complex"/>
    <property type="evidence" value="ECO:0007669"/>
    <property type="project" value="UniProtKB-KW"/>
</dbReference>
<evidence type="ECO:0000256" key="1">
    <source>
        <dbReference type="ARBA" id="ARBA00006835"/>
    </source>
</evidence>
<dbReference type="Pfam" id="PF00562">
    <property type="entry name" value="RNA_pol_Rpb2_6"/>
    <property type="match status" value="2"/>
</dbReference>
<evidence type="ECO:0000256" key="4">
    <source>
        <dbReference type="ARBA" id="ARBA00022679"/>
    </source>
</evidence>
<dbReference type="EMBL" id="CM026426">
    <property type="protein sequence ID" value="KAG0573443.1"/>
    <property type="molecule type" value="Genomic_DNA"/>
</dbReference>
<sequence length="125" mass="14210">MKEMLYLKPLILKSSPLRYPHHNQSPPNTYQCAMGKQAMGNIAYNQLQRMDTLLYLLVYPQRPMLSTKRTAQTCKGAAGEIVVVDKVLLTSNDENHFIIKCLICQTRRPEVGDKFSSRHGQKGVC</sequence>
<dbReference type="InterPro" id="IPR007120">
    <property type="entry name" value="DNA-dir_RNAP_su2_dom"/>
</dbReference>
<keyword evidence="9" id="KW-1185">Reference proteome</keyword>
<proteinExistence type="inferred from homology"/>
<keyword evidence="3" id="KW-0240">DNA-directed RNA polymerase</keyword>
<dbReference type="PANTHER" id="PTHR20856">
    <property type="entry name" value="DNA-DIRECTED RNA POLYMERASE I SUBUNIT 2"/>
    <property type="match status" value="1"/>
</dbReference>
<dbReference type="PROSITE" id="PS01166">
    <property type="entry name" value="RNA_POL_BETA"/>
    <property type="match status" value="1"/>
</dbReference>
<dbReference type="AlphaFoldDB" id="A0A8T0HSA8"/>
<evidence type="ECO:0000256" key="6">
    <source>
        <dbReference type="ARBA" id="ARBA00023163"/>
    </source>
</evidence>
<dbReference type="GO" id="GO:0003677">
    <property type="term" value="F:DNA binding"/>
    <property type="evidence" value="ECO:0007669"/>
    <property type="project" value="InterPro"/>
</dbReference>
<evidence type="ECO:0000313" key="9">
    <source>
        <dbReference type="Proteomes" id="UP000822688"/>
    </source>
</evidence>
<dbReference type="InterPro" id="IPR015712">
    <property type="entry name" value="DNA-dir_RNA_pol_su2"/>
</dbReference>
<comment type="caution">
    <text evidence="8">The sequence shown here is derived from an EMBL/GenBank/DDBJ whole genome shotgun (WGS) entry which is preliminary data.</text>
</comment>
<evidence type="ECO:0000256" key="2">
    <source>
        <dbReference type="ARBA" id="ARBA00012418"/>
    </source>
</evidence>
<dbReference type="Gene3D" id="2.40.270.10">
    <property type="entry name" value="DNA-directed RNA polymerase, subunit 2, domain 6"/>
    <property type="match status" value="1"/>
</dbReference>
<evidence type="ECO:0000256" key="3">
    <source>
        <dbReference type="ARBA" id="ARBA00022478"/>
    </source>
</evidence>
<accession>A0A8T0HSA8</accession>
<evidence type="ECO:0000256" key="5">
    <source>
        <dbReference type="ARBA" id="ARBA00022695"/>
    </source>
</evidence>
<dbReference type="SUPFAM" id="SSF64484">
    <property type="entry name" value="beta and beta-prime subunits of DNA dependent RNA-polymerase"/>
    <property type="match status" value="1"/>
</dbReference>
<reference evidence="8" key="1">
    <citation type="submission" date="2020-06" db="EMBL/GenBank/DDBJ databases">
        <title>WGS assembly of Ceratodon purpureus strain R40.</title>
        <authorList>
            <person name="Carey S.B."/>
            <person name="Jenkins J."/>
            <person name="Shu S."/>
            <person name="Lovell J.T."/>
            <person name="Sreedasyam A."/>
            <person name="Maumus F."/>
            <person name="Tiley G.P."/>
            <person name="Fernandez-Pozo N."/>
            <person name="Barry K."/>
            <person name="Chen C."/>
            <person name="Wang M."/>
            <person name="Lipzen A."/>
            <person name="Daum C."/>
            <person name="Saski C.A."/>
            <person name="Payton A.C."/>
            <person name="Mcbreen J.C."/>
            <person name="Conrad R.E."/>
            <person name="Kollar L.M."/>
            <person name="Olsson S."/>
            <person name="Huttunen S."/>
            <person name="Landis J.B."/>
            <person name="Wickett N.J."/>
            <person name="Johnson M.G."/>
            <person name="Rensing S.A."/>
            <person name="Grimwood J."/>
            <person name="Schmutz J."/>
            <person name="Mcdaniel S.F."/>
        </authorList>
    </citation>
    <scope>NUCLEOTIDE SEQUENCE</scope>
    <source>
        <strain evidence="8">R40</strain>
    </source>
</reference>
<gene>
    <name evidence="8" type="ORF">KC19_VG178900</name>
</gene>
<dbReference type="InterPro" id="IPR007121">
    <property type="entry name" value="RNA_pol_bsu_CS"/>
</dbReference>
<name>A0A8T0HSA8_CERPU</name>
<dbReference type="EC" id="2.7.7.6" evidence="2"/>
<dbReference type="InterPro" id="IPR037033">
    <property type="entry name" value="DNA-dir_RNAP_su2_hyb_sf"/>
</dbReference>
<evidence type="ECO:0000259" key="7">
    <source>
        <dbReference type="Pfam" id="PF00562"/>
    </source>
</evidence>
<protein>
    <recommendedName>
        <fullName evidence="2">DNA-directed RNA polymerase</fullName>
        <ecNumber evidence="2">2.7.7.6</ecNumber>
    </recommendedName>
</protein>
<feature type="domain" description="DNA-directed RNA polymerase subunit 2 hybrid-binding" evidence="7">
    <location>
        <begin position="19"/>
        <end position="71"/>
    </location>
</feature>
<keyword evidence="4" id="KW-0808">Transferase</keyword>
<feature type="domain" description="DNA-directed RNA polymerase subunit 2 hybrid-binding" evidence="7">
    <location>
        <begin position="72"/>
        <end position="125"/>
    </location>
</feature>
<keyword evidence="5" id="KW-0548">Nucleotidyltransferase</keyword>
<organism evidence="8 9">
    <name type="scientific">Ceratodon purpureus</name>
    <name type="common">Fire moss</name>
    <name type="synonym">Dicranum purpureum</name>
    <dbReference type="NCBI Taxonomy" id="3225"/>
    <lineage>
        <taxon>Eukaryota</taxon>
        <taxon>Viridiplantae</taxon>
        <taxon>Streptophyta</taxon>
        <taxon>Embryophyta</taxon>
        <taxon>Bryophyta</taxon>
        <taxon>Bryophytina</taxon>
        <taxon>Bryopsida</taxon>
        <taxon>Dicranidae</taxon>
        <taxon>Pseudoditrichales</taxon>
        <taxon>Ditrichaceae</taxon>
        <taxon>Ceratodon</taxon>
    </lineage>
</organism>
<dbReference type="GO" id="GO:0032549">
    <property type="term" value="F:ribonucleoside binding"/>
    <property type="evidence" value="ECO:0007669"/>
    <property type="project" value="InterPro"/>
</dbReference>
<keyword evidence="6" id="KW-0804">Transcription</keyword>
<dbReference type="GO" id="GO:0006351">
    <property type="term" value="P:DNA-templated transcription"/>
    <property type="evidence" value="ECO:0007669"/>
    <property type="project" value="InterPro"/>
</dbReference>
<comment type="similarity">
    <text evidence="1">Belongs to the RNA polymerase beta chain family.</text>
</comment>
<dbReference type="Proteomes" id="UP000822688">
    <property type="component" value="Chromosome V"/>
</dbReference>
<dbReference type="GO" id="GO:0003899">
    <property type="term" value="F:DNA-directed RNA polymerase activity"/>
    <property type="evidence" value="ECO:0007669"/>
    <property type="project" value="UniProtKB-EC"/>
</dbReference>
<evidence type="ECO:0000313" key="8">
    <source>
        <dbReference type="EMBL" id="KAG0573443.1"/>
    </source>
</evidence>